<keyword evidence="1" id="KW-0540">Nuclease</keyword>
<sequence>MSAAETTNVNPAANPYGGGPGTGITYPPYYRPTEHMGSASTYYPTSEELGKDEMRITFVGTCPFPPTRDQAGTSIMVELGNGKRFFFDFGPGCLKNILAMQVPLQMVNDIFITHLHVDHYADLPYLYAFAPWAARWKPLRVTGPSGRTPEFGIRAMIDGMKQMTQWHTDSFNCMPIGDGYEVEVTEFDFRDDGGICYDQDGVTVRHWRRGHSKDGASAYRLDWNGLSFVWTGDGRPDELTLEYARGVDVFVTETQPDIAHLQEVKMGLPEIITNVTIDTCHTPHYAAGYMMQQIQPRLAMLTHMDYAADQIPEILAGIRYHYKGLFQFGAPDGVVINVTKDAVWARTAALSESANPARPSKEDAKYLFDLGPTHLEVDFPSPRQSTRDIQEQFVRDKEIDKQLYYPQDVDRDLVPVFPNDFKISIPKMVKNKIVGKIKDRLK</sequence>
<protein>
    <submittedName>
        <fullName evidence="2">Ribonuclease Z</fullName>
    </submittedName>
</protein>
<dbReference type="InterPro" id="IPR036866">
    <property type="entry name" value="RibonucZ/Hydroxyglut_hydro"/>
</dbReference>
<dbReference type="Pfam" id="PF23023">
    <property type="entry name" value="Anti-Pycsar_Apyc1"/>
    <property type="match status" value="1"/>
</dbReference>
<dbReference type="RefSeq" id="WP_073368669.1">
    <property type="nucleotide sequence ID" value="NZ_FNTL01000004.1"/>
</dbReference>
<evidence type="ECO:0000256" key="1">
    <source>
        <dbReference type="ARBA" id="ARBA00022759"/>
    </source>
</evidence>
<organism evidence="2 3">
    <name type="scientific">Rhodococcus jostii</name>
    <dbReference type="NCBI Taxonomy" id="132919"/>
    <lineage>
        <taxon>Bacteria</taxon>
        <taxon>Bacillati</taxon>
        <taxon>Actinomycetota</taxon>
        <taxon>Actinomycetes</taxon>
        <taxon>Mycobacteriales</taxon>
        <taxon>Nocardiaceae</taxon>
        <taxon>Rhodococcus</taxon>
    </lineage>
</organism>
<dbReference type="SUPFAM" id="SSF56281">
    <property type="entry name" value="Metallo-hydrolase/oxidoreductase"/>
    <property type="match status" value="1"/>
</dbReference>
<proteinExistence type="predicted"/>
<dbReference type="GO" id="GO:0042781">
    <property type="term" value="F:3'-tRNA processing endoribonuclease activity"/>
    <property type="evidence" value="ECO:0007669"/>
    <property type="project" value="TreeGrafter"/>
</dbReference>
<gene>
    <name evidence="2" type="ORF">SAMN04490220_1334</name>
</gene>
<dbReference type="Gene3D" id="3.60.15.10">
    <property type="entry name" value="Ribonuclease Z/Hydroxyacylglutathione hydrolase-like"/>
    <property type="match status" value="1"/>
</dbReference>
<name>A0A1H4RJD7_RHOJO</name>
<dbReference type="PANTHER" id="PTHR46018">
    <property type="entry name" value="ZINC PHOSPHODIESTERASE ELAC PROTEIN 1"/>
    <property type="match status" value="1"/>
</dbReference>
<dbReference type="AlphaFoldDB" id="A0A1H4RJD7"/>
<keyword evidence="1" id="KW-0255">Endonuclease</keyword>
<evidence type="ECO:0000313" key="3">
    <source>
        <dbReference type="Proteomes" id="UP000183407"/>
    </source>
</evidence>
<dbReference type="EMBL" id="FNTL01000004">
    <property type="protein sequence ID" value="SEC31874.1"/>
    <property type="molecule type" value="Genomic_DNA"/>
</dbReference>
<reference evidence="3" key="1">
    <citation type="submission" date="2016-10" db="EMBL/GenBank/DDBJ databases">
        <authorList>
            <person name="Varghese N."/>
        </authorList>
    </citation>
    <scope>NUCLEOTIDE SEQUENCE [LARGE SCALE GENOMIC DNA]</scope>
    <source>
        <strain evidence="3">DSM 44719</strain>
    </source>
</reference>
<evidence type="ECO:0000313" key="2">
    <source>
        <dbReference type="EMBL" id="SEC31874.1"/>
    </source>
</evidence>
<dbReference type="NCBIfam" id="NF041257">
    <property type="entry name" value="GntH_guanitoxin"/>
    <property type="match status" value="1"/>
</dbReference>
<dbReference type="OrthoDB" id="4137979at2"/>
<dbReference type="Proteomes" id="UP000183407">
    <property type="component" value="Unassembled WGS sequence"/>
</dbReference>
<keyword evidence="1" id="KW-0378">Hydrolase</keyword>
<accession>A0A1H4RJD7</accession>
<dbReference type="PANTHER" id="PTHR46018:SF2">
    <property type="entry name" value="ZINC PHOSPHODIESTERASE ELAC PROTEIN 1"/>
    <property type="match status" value="1"/>
</dbReference>